<evidence type="ECO:0000313" key="3">
    <source>
        <dbReference type="EMBL" id="CAE6431487.1"/>
    </source>
</evidence>
<gene>
    <name evidence="3" type="ORF">RDB_LOCUS24480</name>
</gene>
<accession>A0A8H3AP89</accession>
<name>A0A8H3AP89_9AGAM</name>
<feature type="region of interest" description="Disordered" evidence="1">
    <location>
        <begin position="171"/>
        <end position="190"/>
    </location>
</feature>
<protein>
    <submittedName>
        <fullName evidence="3">Uncharacterized protein</fullName>
    </submittedName>
</protein>
<keyword evidence="2" id="KW-0812">Transmembrane</keyword>
<dbReference type="EMBL" id="CAJMXA010000457">
    <property type="protein sequence ID" value="CAE6431487.1"/>
    <property type="molecule type" value="Genomic_DNA"/>
</dbReference>
<evidence type="ECO:0000256" key="1">
    <source>
        <dbReference type="SAM" id="MobiDB-lite"/>
    </source>
</evidence>
<organism evidence="3 4">
    <name type="scientific">Rhizoctonia solani</name>
    <dbReference type="NCBI Taxonomy" id="456999"/>
    <lineage>
        <taxon>Eukaryota</taxon>
        <taxon>Fungi</taxon>
        <taxon>Dikarya</taxon>
        <taxon>Basidiomycota</taxon>
        <taxon>Agaricomycotina</taxon>
        <taxon>Agaricomycetes</taxon>
        <taxon>Cantharellales</taxon>
        <taxon>Ceratobasidiaceae</taxon>
        <taxon>Rhizoctonia</taxon>
    </lineage>
</organism>
<evidence type="ECO:0000256" key="2">
    <source>
        <dbReference type="SAM" id="Phobius"/>
    </source>
</evidence>
<reference evidence="3" key="1">
    <citation type="submission" date="2021-01" db="EMBL/GenBank/DDBJ databases">
        <authorList>
            <person name="Kaushik A."/>
        </authorList>
    </citation>
    <scope>NUCLEOTIDE SEQUENCE</scope>
    <source>
        <strain evidence="3">AG6-10EEA</strain>
    </source>
</reference>
<evidence type="ECO:0000313" key="4">
    <source>
        <dbReference type="Proteomes" id="UP000663853"/>
    </source>
</evidence>
<keyword evidence="2" id="KW-0472">Membrane</keyword>
<dbReference type="Proteomes" id="UP000663853">
    <property type="component" value="Unassembled WGS sequence"/>
</dbReference>
<proteinExistence type="predicted"/>
<dbReference type="AlphaFoldDB" id="A0A8H3AP89"/>
<feature type="transmembrane region" description="Helical" evidence="2">
    <location>
        <begin position="20"/>
        <end position="43"/>
    </location>
</feature>
<sequence length="309" mass="34236">MGNPSSPVCSPRVGSTVFSAVTVFVPFVAPQMVALSSVLVMLIDGVQEIMGITEKSKLREFVDFGRCVQKMASRVVSALQNNRFAQQADVRKSLEEFHQTIHSISRQLSYINPGGLTYRIRCLLLLEDDHISRMRQQLDDAWTVFQIAAFVKLLEDPNSPTGGTVVDVSGPGQTHTPIPHRSSNAPSQDLPYTQRNQGSRARGLLLNVCPSFSGFEDHEAQPNMQRAEPRYTHVAVARSSDPEDGEITVVFLNVERRRRSLQHDRSPIKTMQLAAALDCLSALLAKAGRIREALEASQESAELYRTLAH</sequence>
<comment type="caution">
    <text evidence="3">The sequence shown here is derived from an EMBL/GenBank/DDBJ whole genome shotgun (WGS) entry which is preliminary data.</text>
</comment>
<keyword evidence="2" id="KW-1133">Transmembrane helix</keyword>